<gene>
    <name evidence="2" type="ORF">H9942_09345</name>
</gene>
<proteinExistence type="predicted"/>
<dbReference type="PANTHER" id="PTHR11102">
    <property type="entry name" value="SEL-1-LIKE PROTEIN"/>
    <property type="match status" value="1"/>
</dbReference>
<dbReference type="InterPro" id="IPR011990">
    <property type="entry name" value="TPR-like_helical_dom_sf"/>
</dbReference>
<dbReference type="SMART" id="SM00671">
    <property type="entry name" value="SEL1"/>
    <property type="match status" value="7"/>
</dbReference>
<evidence type="ECO:0000313" key="2">
    <source>
        <dbReference type="EMBL" id="HJB38254.1"/>
    </source>
</evidence>
<dbReference type="InterPro" id="IPR050767">
    <property type="entry name" value="Sel1_AlgK"/>
</dbReference>
<dbReference type="InterPro" id="IPR041073">
    <property type="entry name" value="MobL"/>
</dbReference>
<dbReference type="PANTHER" id="PTHR11102:SF160">
    <property type="entry name" value="ERAD-ASSOCIATED E3 UBIQUITIN-PROTEIN LIGASE COMPONENT HRD3"/>
    <property type="match status" value="1"/>
</dbReference>
<feature type="compositionally biased region" description="Acidic residues" evidence="1">
    <location>
        <begin position="319"/>
        <end position="335"/>
    </location>
</feature>
<reference evidence="2" key="2">
    <citation type="submission" date="2021-04" db="EMBL/GenBank/DDBJ databases">
        <authorList>
            <person name="Gilroy R."/>
        </authorList>
    </citation>
    <scope>NUCLEOTIDE SEQUENCE</scope>
    <source>
        <strain evidence="2">ChiBcolR8-3208</strain>
    </source>
</reference>
<evidence type="ECO:0000313" key="3">
    <source>
        <dbReference type="Proteomes" id="UP000824214"/>
    </source>
</evidence>
<name>A0A9D2RZY9_9FIRM</name>
<accession>A0A9D2RZY9</accession>
<feature type="region of interest" description="Disordered" evidence="1">
    <location>
        <begin position="319"/>
        <end position="347"/>
    </location>
</feature>
<dbReference type="SUPFAM" id="SSF81901">
    <property type="entry name" value="HCP-like"/>
    <property type="match status" value="3"/>
</dbReference>
<dbReference type="Pfam" id="PF18555">
    <property type="entry name" value="MobL"/>
    <property type="match status" value="1"/>
</dbReference>
<dbReference type="NCBIfam" id="NF041499">
    <property type="entry name" value="MobP3"/>
    <property type="match status" value="1"/>
</dbReference>
<dbReference type="Proteomes" id="UP000824214">
    <property type="component" value="Unassembled WGS sequence"/>
</dbReference>
<dbReference type="Pfam" id="PF08238">
    <property type="entry name" value="Sel1"/>
    <property type="match status" value="8"/>
</dbReference>
<dbReference type="InterPro" id="IPR006597">
    <property type="entry name" value="Sel1-like"/>
</dbReference>
<organism evidence="2 3">
    <name type="scientific">Candidatus Acutalibacter ornithocaccae</name>
    <dbReference type="NCBI Taxonomy" id="2838416"/>
    <lineage>
        <taxon>Bacteria</taxon>
        <taxon>Bacillati</taxon>
        <taxon>Bacillota</taxon>
        <taxon>Clostridia</taxon>
        <taxon>Eubacteriales</taxon>
        <taxon>Acutalibacteraceae</taxon>
        <taxon>Acutalibacter</taxon>
    </lineage>
</organism>
<dbReference type="InterPro" id="IPR048102">
    <property type="entry name" value="MobP3"/>
</dbReference>
<reference evidence="2" key="1">
    <citation type="journal article" date="2021" name="PeerJ">
        <title>Extensive microbial diversity within the chicken gut microbiome revealed by metagenomics and culture.</title>
        <authorList>
            <person name="Gilroy R."/>
            <person name="Ravi A."/>
            <person name="Getino M."/>
            <person name="Pursley I."/>
            <person name="Horton D.L."/>
            <person name="Alikhan N.F."/>
            <person name="Baker D."/>
            <person name="Gharbi K."/>
            <person name="Hall N."/>
            <person name="Watson M."/>
            <person name="Adriaenssens E.M."/>
            <person name="Foster-Nyarko E."/>
            <person name="Jarju S."/>
            <person name="Secka A."/>
            <person name="Antonio M."/>
            <person name="Oren A."/>
            <person name="Chaudhuri R.R."/>
            <person name="La Ragione R."/>
            <person name="Hildebrand F."/>
            <person name="Pallen M.J."/>
        </authorList>
    </citation>
    <scope>NUCLEOTIDE SEQUENCE</scope>
    <source>
        <strain evidence="2">ChiBcolR8-3208</strain>
    </source>
</reference>
<dbReference type="EMBL" id="DWXZ01000201">
    <property type="protein sequence ID" value="HJB38254.1"/>
    <property type="molecule type" value="Genomic_DNA"/>
</dbReference>
<dbReference type="Gene3D" id="1.25.40.10">
    <property type="entry name" value="Tetratricopeptide repeat domain"/>
    <property type="match status" value="2"/>
</dbReference>
<comment type="caution">
    <text evidence="2">The sequence shown here is derived from an EMBL/GenBank/DDBJ whole genome shotgun (WGS) entry which is preliminary data.</text>
</comment>
<dbReference type="AlphaFoldDB" id="A0A9D2RZY9"/>
<protein>
    <submittedName>
        <fullName evidence="2">SEL1-like repeat protein</fullName>
    </submittedName>
</protein>
<sequence>MALLVTKFGYLKDNKTRSRGGYAKYIATREGAESPGVEGYMAYVATRPRVEKQGTHGLFASVGEPVVLAQVAKELDAHRGNIWTAIYSLRREDAQRLGFDTAARWRDLLRSQVTVLAQGLKIPPTHLKWYAAFHNEGHHPHVHLVAYSTKSGEGFLTKHGVEKIRSALAQEIFRQDLISVYEQQTAHRDELRKVSREKVAGLIQQISNGVCENPELESLLQELAGKLSKVKGKKVYGYLRPELKELVNQIVEELAKDERIAQLYDLWYQDKQAARNVYDERPLQRVPLSENPDFKPIRNAVIQAAIVLPPAPIFTVEDEAEPDISEPSSSEDNEPAESPPASSYSHGKKKTFWTEKYLTARRAMYGDQTAPPDLPLAVRLMRQLADKNPLAAHDLGVLLLKGMGCQTDGDKARRWFQKALAGFQSAAATSKRAAYFRYRVGKMYAMGYGVGQDYLEAALWYERAVQHNNYPFAAYALGCLYLRGQGVEGDEEQALELFLTAAEHEKQPNAYAMYELGRMYRKGIGTDLDEAKADHWDKLAYQAFVSLEEARPDDRLQYRLGYMALRGIGTKASPETAYQYWKKAVPLKNKDALYALGKLCLDPSFSGFSPQEGERYLWESWSKHKNLQAAYLLGKAYAQGTVLPRNIEKALELLATVAEKGNPYAQYLLGKIYYWGNGVEQDREKGLEYIRQAAEQGHPGAVGFWERLAQWESQRIHEQAVPLFPLATRLLRQVGQIFAHQFSLDTPITRLVDKKLRQKIAEKKLAHGQKFEM</sequence>
<evidence type="ECO:0000256" key="1">
    <source>
        <dbReference type="SAM" id="MobiDB-lite"/>
    </source>
</evidence>